<dbReference type="EMBL" id="JARBHB010000013">
    <property type="protein sequence ID" value="KAJ8870374.1"/>
    <property type="molecule type" value="Genomic_DNA"/>
</dbReference>
<evidence type="ECO:0000313" key="2">
    <source>
        <dbReference type="EMBL" id="KAJ8870374.1"/>
    </source>
</evidence>
<comment type="caution">
    <text evidence="2">The sequence shown here is derived from an EMBL/GenBank/DDBJ whole genome shotgun (WGS) entry which is preliminary data.</text>
</comment>
<accession>A0ABQ9GG45</accession>
<proteinExistence type="predicted"/>
<evidence type="ECO:0000313" key="3">
    <source>
        <dbReference type="Proteomes" id="UP001159363"/>
    </source>
</evidence>
<dbReference type="Proteomes" id="UP001159363">
    <property type="component" value="Chromosome 12"/>
</dbReference>
<evidence type="ECO:0000256" key="1">
    <source>
        <dbReference type="SAM" id="MobiDB-lite"/>
    </source>
</evidence>
<gene>
    <name evidence="2" type="ORF">PR048_029395</name>
</gene>
<protein>
    <submittedName>
        <fullName evidence="2">Uncharacterized protein</fullName>
    </submittedName>
</protein>
<keyword evidence="3" id="KW-1185">Reference proteome</keyword>
<name>A0ABQ9GG45_9NEOP</name>
<organism evidence="2 3">
    <name type="scientific">Dryococelus australis</name>
    <dbReference type="NCBI Taxonomy" id="614101"/>
    <lineage>
        <taxon>Eukaryota</taxon>
        <taxon>Metazoa</taxon>
        <taxon>Ecdysozoa</taxon>
        <taxon>Arthropoda</taxon>
        <taxon>Hexapoda</taxon>
        <taxon>Insecta</taxon>
        <taxon>Pterygota</taxon>
        <taxon>Neoptera</taxon>
        <taxon>Polyneoptera</taxon>
        <taxon>Phasmatodea</taxon>
        <taxon>Verophasmatodea</taxon>
        <taxon>Anareolatae</taxon>
        <taxon>Phasmatidae</taxon>
        <taxon>Eurycanthinae</taxon>
        <taxon>Dryococelus</taxon>
    </lineage>
</organism>
<reference evidence="2 3" key="1">
    <citation type="submission" date="2023-02" db="EMBL/GenBank/DDBJ databases">
        <title>LHISI_Scaffold_Assembly.</title>
        <authorList>
            <person name="Stuart O.P."/>
            <person name="Cleave R."/>
            <person name="Magrath M.J.L."/>
            <person name="Mikheyev A.S."/>
        </authorList>
    </citation>
    <scope>NUCLEOTIDE SEQUENCE [LARGE SCALE GENOMIC DNA]</scope>
    <source>
        <strain evidence="2">Daus_M_001</strain>
        <tissue evidence="2">Leg muscle</tissue>
    </source>
</reference>
<sequence length="610" mass="69193">MLDCSRYPALFIASFRVAMAPNCLLNCGKRDASSRTPASFLCRGTACARRRGTYRWITEYRPHDLKQLWANMTRRKTSGVRLTLLPDSAKARIQERDSPMSQSLVTTYSQLDRGGDEHPNRQQLEARQFCDIHWLYGLIFPRPGVFCAALEEEEEVHEQCVETRPRRVALEDSRTAPFYGAPVLAASSSPSTRKRYAGSYCHTLYRDSYYRDRYNHRVNASLPCLRRAEIGSFRRRLMGIEAFHLGFSIFLATPSVSEDLSIWRTTNDRNEIPRERRRNTSTAPANAREVDTHPTPANSLDLPLKFTAGLGASQAAKGLASHRYTRQDRRTRGAAVAERLDCSLHTTANRVQSPVRPLPDFRTILLVCEFSRGFTASPALAFRRCPPSLIPPSSALKTSLLRAEPFGSAGSRGRDARMHRSAAFIYVRIKLSPYITESHSWARDQNVREWTLRRYSYSRAPAANLVRRFIYARHNTREIEGFDVRAERKKKTHIRALALCNFGSREEIYRPLPRRLPLLEERRIGTGGERRGDEEVSSGCGSTVAERLACSPPTKATPGRVTGFSQVGIVPDDAVGQRVFSGISHFPRPFISAPLHIHFNHPHRLLRPRF</sequence>
<feature type="region of interest" description="Disordered" evidence="1">
    <location>
        <begin position="272"/>
        <end position="298"/>
    </location>
</feature>